<dbReference type="HOGENOM" id="CLU_1523548_0_0_11"/>
<dbReference type="Proteomes" id="UP000025947">
    <property type="component" value="Unassembled WGS sequence"/>
</dbReference>
<evidence type="ECO:0000256" key="1">
    <source>
        <dbReference type="SAM" id="MobiDB-lite"/>
    </source>
</evidence>
<feature type="compositionally biased region" description="Basic and acidic residues" evidence="1">
    <location>
        <begin position="54"/>
        <end position="68"/>
    </location>
</feature>
<evidence type="ECO:0008006" key="4">
    <source>
        <dbReference type="Google" id="ProtNLM"/>
    </source>
</evidence>
<feature type="region of interest" description="Disordered" evidence="1">
    <location>
        <begin position="137"/>
        <end position="159"/>
    </location>
</feature>
<sequence length="159" mass="17127">MSHMHWWLVGLSFGLGFALTLTLKMTPVKSQAPVSKSPGTGTAPEPATAAIPVTEKRTTKIPVTERRTTKIPIAKEPPTTKIPPSPRAPYGPGSADPDPDGRGPAGYLIKARGDGKVYFTPDDPSYDSTAAEVWFSGEKSAQQAGFTPWRDSPDNPRRR</sequence>
<feature type="compositionally biased region" description="Pro residues" evidence="1">
    <location>
        <begin position="80"/>
        <end position="89"/>
    </location>
</feature>
<evidence type="ECO:0000313" key="3">
    <source>
        <dbReference type="Proteomes" id="UP000025947"/>
    </source>
</evidence>
<feature type="compositionally biased region" description="Low complexity" evidence="1">
    <location>
        <begin position="38"/>
        <end position="53"/>
    </location>
</feature>
<dbReference type="EMBL" id="JLXW01000011">
    <property type="protein sequence ID" value="KBZ59366.1"/>
    <property type="molecule type" value="Genomic_DNA"/>
</dbReference>
<feature type="region of interest" description="Disordered" evidence="1">
    <location>
        <begin position="30"/>
        <end position="109"/>
    </location>
</feature>
<keyword evidence="3" id="KW-1185">Reference proteome</keyword>
<name>A0A051TSP6_9MYCO</name>
<evidence type="ECO:0000313" key="2">
    <source>
        <dbReference type="EMBL" id="KBZ59366.1"/>
    </source>
</evidence>
<accession>A0A051TSP6</accession>
<proteinExistence type="predicted"/>
<protein>
    <recommendedName>
        <fullName evidence="4">Membrane protein ArfC</fullName>
    </recommendedName>
</protein>
<dbReference type="PATRIC" id="fig|1324261.3.peg.4971"/>
<dbReference type="AlphaFoldDB" id="A0A051TSP6"/>
<organism evidence="2 3">
    <name type="scientific">Mycobacterium [tuberculosis] TKK-01-0051</name>
    <dbReference type="NCBI Taxonomy" id="1324261"/>
    <lineage>
        <taxon>Bacteria</taxon>
        <taxon>Bacillati</taxon>
        <taxon>Actinomycetota</taxon>
        <taxon>Actinomycetes</taxon>
        <taxon>Mycobacteriales</taxon>
        <taxon>Mycobacteriaceae</taxon>
        <taxon>Mycobacterium</taxon>
        <taxon>Mycobacterium avium complex (MAC)</taxon>
    </lineage>
</organism>
<reference evidence="2 3" key="1">
    <citation type="submission" date="2014-04" db="EMBL/GenBank/DDBJ databases">
        <title>The Genome Sequence of Mycobacterium tuberculosis TKK-01-0051.</title>
        <authorList>
            <consortium name="The Broad Institute Genomics Platform"/>
            <consortium name="The Broad Institute Genome Sequencing Center for Infectious Disease"/>
            <person name="Earl A.M."/>
            <person name="Cohen K."/>
            <person name="Pym A."/>
            <person name="Bishai W."/>
            <person name="Maharaj K."/>
            <person name="Desjardins C."/>
            <person name="Abeel T."/>
            <person name="Young S."/>
            <person name="Zeng Q."/>
            <person name="Gargeya S."/>
            <person name="Abouelleil A."/>
            <person name="Alvarado L."/>
            <person name="Chapman S.B."/>
            <person name="Gainer-Dewar J."/>
            <person name="Goldberg J."/>
            <person name="Griggs A."/>
            <person name="Gujja S."/>
            <person name="Hansen M."/>
            <person name="Howarth C."/>
            <person name="Imamovic A."/>
            <person name="Larimer J."/>
            <person name="Murphy C."/>
            <person name="Naylor J."/>
            <person name="Pearson M."/>
            <person name="Poon T.W."/>
            <person name="Priest M."/>
            <person name="Roberts A."/>
            <person name="Saif S."/>
            <person name="Shea T."/>
            <person name="Sykes S."/>
            <person name="Wortman J."/>
            <person name="Nusbaum C."/>
            <person name="Birren B."/>
        </authorList>
    </citation>
    <scope>NUCLEOTIDE SEQUENCE [LARGE SCALE GENOMIC DNA]</scope>
    <source>
        <strain evidence="2 3">TKK-01-0051</strain>
    </source>
</reference>
<gene>
    <name evidence="2" type="ORF">K875_04927</name>
</gene>
<dbReference type="RefSeq" id="WP_044487242.1">
    <property type="nucleotide sequence ID" value="NZ_KK328284.1"/>
</dbReference>
<comment type="caution">
    <text evidence="2">The sequence shown here is derived from an EMBL/GenBank/DDBJ whole genome shotgun (WGS) entry which is preliminary data.</text>
</comment>